<dbReference type="PANTHER" id="PTHR46652">
    <property type="entry name" value="LEUCINE-RICH REPEAT AND IQ DOMAIN-CONTAINING PROTEIN 1-RELATED"/>
    <property type="match status" value="1"/>
</dbReference>
<dbReference type="InterPro" id="IPR050836">
    <property type="entry name" value="SDS22/Internalin_LRR"/>
</dbReference>
<dbReference type="RefSeq" id="XP_024349496.1">
    <property type="nucleotide sequence ID" value="XM_024496076.1"/>
</dbReference>
<keyword evidence="1" id="KW-0433">Leucine-rich repeat</keyword>
<evidence type="ECO:0000313" key="3">
    <source>
        <dbReference type="EMBL" id="EUB58300.1"/>
    </source>
</evidence>
<evidence type="ECO:0000256" key="2">
    <source>
        <dbReference type="ARBA" id="ARBA00022737"/>
    </source>
</evidence>
<dbReference type="AlphaFoldDB" id="W6UB30"/>
<reference evidence="3 4" key="1">
    <citation type="journal article" date="2013" name="Nat. Genet.">
        <title>The genome of the hydatid tapeworm Echinococcus granulosus.</title>
        <authorList>
            <person name="Zheng H."/>
            <person name="Zhang W."/>
            <person name="Zhang L."/>
            <person name="Zhang Z."/>
            <person name="Li J."/>
            <person name="Lu G."/>
            <person name="Zhu Y."/>
            <person name="Wang Y."/>
            <person name="Huang Y."/>
            <person name="Liu J."/>
            <person name="Kang H."/>
            <person name="Chen J."/>
            <person name="Wang L."/>
            <person name="Chen A."/>
            <person name="Yu S."/>
            <person name="Gao Z."/>
            <person name="Jin L."/>
            <person name="Gu W."/>
            <person name="Wang Z."/>
            <person name="Zhao L."/>
            <person name="Shi B."/>
            <person name="Wen H."/>
            <person name="Lin R."/>
            <person name="Jones M.K."/>
            <person name="Brejova B."/>
            <person name="Vinar T."/>
            <person name="Zhao G."/>
            <person name="McManus D.P."/>
            <person name="Chen Z."/>
            <person name="Zhou Y."/>
            <person name="Wang S."/>
        </authorList>
    </citation>
    <scope>NUCLEOTIDE SEQUENCE [LARGE SCALE GENOMIC DNA]</scope>
</reference>
<sequence length="178" mass="20437">MVKVSRNILIKSTSPYSKRRIDEPLEKYLGRLTHLYMNNKDIDDVGEALRSCTSLRVLYLYENHLTKIPDMSMSPNLTHLYLQQNDITRIHNLDALFNLEKLYLDLSASGVNNLQGLECLQYLERLDVGFNQLSEESEVLTFLSKMSRLSELNISENPIMKNTKINDKIIVATKALGT</sequence>
<accession>W6UB30</accession>
<keyword evidence="4" id="KW-1185">Reference proteome</keyword>
<keyword evidence="2" id="KW-0677">Repeat</keyword>
<dbReference type="SMART" id="SM00365">
    <property type="entry name" value="LRR_SD22"/>
    <property type="match status" value="3"/>
</dbReference>
<evidence type="ECO:0000256" key="1">
    <source>
        <dbReference type="ARBA" id="ARBA00022614"/>
    </source>
</evidence>
<gene>
    <name evidence="3" type="ORF">EGR_06827</name>
</gene>
<dbReference type="PANTHER" id="PTHR46652:SF3">
    <property type="entry name" value="LEUCINE-RICH REPEAT-CONTAINING PROTEIN 9"/>
    <property type="match status" value="1"/>
</dbReference>
<dbReference type="InterPro" id="IPR001611">
    <property type="entry name" value="Leu-rich_rpt"/>
</dbReference>
<protein>
    <submittedName>
        <fullName evidence="3">Leucine-rich repeat-containing protein 67</fullName>
    </submittedName>
</protein>
<dbReference type="Proteomes" id="UP000019149">
    <property type="component" value="Unassembled WGS sequence"/>
</dbReference>
<dbReference type="GeneID" id="36342542"/>
<dbReference type="KEGG" id="egl:EGR_06827"/>
<dbReference type="EMBL" id="APAU02000064">
    <property type="protein sequence ID" value="EUB58300.1"/>
    <property type="molecule type" value="Genomic_DNA"/>
</dbReference>
<proteinExistence type="predicted"/>
<evidence type="ECO:0000313" key="4">
    <source>
        <dbReference type="Proteomes" id="UP000019149"/>
    </source>
</evidence>
<name>W6UB30_ECHGR</name>
<dbReference type="PROSITE" id="PS51450">
    <property type="entry name" value="LRR"/>
    <property type="match status" value="2"/>
</dbReference>
<dbReference type="OMA" id="CMNNPMV"/>
<dbReference type="Pfam" id="PF13855">
    <property type="entry name" value="LRR_8"/>
    <property type="match status" value="1"/>
</dbReference>
<comment type="caution">
    <text evidence="3">The sequence shown here is derived from an EMBL/GenBank/DDBJ whole genome shotgun (WGS) entry which is preliminary data.</text>
</comment>
<dbReference type="Gene3D" id="3.80.10.10">
    <property type="entry name" value="Ribonuclease Inhibitor"/>
    <property type="match status" value="2"/>
</dbReference>
<dbReference type="OrthoDB" id="10262005at2759"/>
<dbReference type="CTD" id="36342542"/>
<dbReference type="STRING" id="6210.W6UB30"/>
<dbReference type="SUPFAM" id="SSF52058">
    <property type="entry name" value="L domain-like"/>
    <property type="match status" value="1"/>
</dbReference>
<organism evidence="3 4">
    <name type="scientific">Echinococcus granulosus</name>
    <name type="common">Hydatid tapeworm</name>
    <dbReference type="NCBI Taxonomy" id="6210"/>
    <lineage>
        <taxon>Eukaryota</taxon>
        <taxon>Metazoa</taxon>
        <taxon>Spiralia</taxon>
        <taxon>Lophotrochozoa</taxon>
        <taxon>Platyhelminthes</taxon>
        <taxon>Cestoda</taxon>
        <taxon>Eucestoda</taxon>
        <taxon>Cyclophyllidea</taxon>
        <taxon>Taeniidae</taxon>
        <taxon>Echinococcus</taxon>
        <taxon>Echinococcus granulosus group</taxon>
    </lineage>
</organism>
<dbReference type="InterPro" id="IPR032675">
    <property type="entry name" value="LRR_dom_sf"/>
</dbReference>